<organism evidence="1 2">
    <name type="scientific">Plesiocystis pacifica SIR-1</name>
    <dbReference type="NCBI Taxonomy" id="391625"/>
    <lineage>
        <taxon>Bacteria</taxon>
        <taxon>Pseudomonadati</taxon>
        <taxon>Myxococcota</taxon>
        <taxon>Polyangia</taxon>
        <taxon>Nannocystales</taxon>
        <taxon>Nannocystaceae</taxon>
        <taxon>Plesiocystis</taxon>
    </lineage>
</organism>
<keyword evidence="2" id="KW-1185">Reference proteome</keyword>
<evidence type="ECO:0000313" key="2">
    <source>
        <dbReference type="Proteomes" id="UP000005801"/>
    </source>
</evidence>
<sequence length="48" mass="4973">MSAIDLLTAATLLILAPLVAPSFDGLGPAMGRIRARVRARSLRGAQPS</sequence>
<dbReference type="AlphaFoldDB" id="A6G7C0"/>
<proteinExistence type="predicted"/>
<dbReference type="STRING" id="391625.PPSIR1_08716"/>
<gene>
    <name evidence="1" type="ORF">PPSIR1_08716</name>
</gene>
<accession>A6G7C0</accession>
<reference evidence="1 2" key="1">
    <citation type="submission" date="2007-06" db="EMBL/GenBank/DDBJ databases">
        <authorList>
            <person name="Shimkets L."/>
            <person name="Ferriera S."/>
            <person name="Johnson J."/>
            <person name="Kravitz S."/>
            <person name="Beeson K."/>
            <person name="Sutton G."/>
            <person name="Rogers Y.-H."/>
            <person name="Friedman R."/>
            <person name="Frazier M."/>
            <person name="Venter J.C."/>
        </authorList>
    </citation>
    <scope>NUCLEOTIDE SEQUENCE [LARGE SCALE GENOMIC DNA]</scope>
    <source>
        <strain evidence="1 2">SIR-1</strain>
    </source>
</reference>
<protein>
    <submittedName>
        <fullName evidence="1">Uncharacterized protein</fullName>
    </submittedName>
</protein>
<dbReference type="Proteomes" id="UP000005801">
    <property type="component" value="Unassembled WGS sequence"/>
</dbReference>
<comment type="caution">
    <text evidence="1">The sequence shown here is derived from an EMBL/GenBank/DDBJ whole genome shotgun (WGS) entry which is preliminary data.</text>
</comment>
<evidence type="ECO:0000313" key="1">
    <source>
        <dbReference type="EMBL" id="EDM78254.1"/>
    </source>
</evidence>
<dbReference type="EMBL" id="ABCS01000033">
    <property type="protein sequence ID" value="EDM78254.1"/>
    <property type="molecule type" value="Genomic_DNA"/>
</dbReference>
<name>A6G7C0_9BACT</name>